<gene>
    <name evidence="3" type="ORF">B0I31_12920</name>
</gene>
<dbReference type="GO" id="GO:0005829">
    <property type="term" value="C:cytosol"/>
    <property type="evidence" value="ECO:0007669"/>
    <property type="project" value="TreeGrafter"/>
</dbReference>
<dbReference type="OrthoDB" id="159383at2"/>
<sequence length="152" mass="16776">MREMSDAEWRAFIGHGTRTGKLATVRTDGRPHVAPVSFVVDGSEVLFFTGPDTVKGRALRHHPHFALCVDDERPPFAFVLLEGEARVDGEREQVRTWARRIATRYLGEAHADVIALRSEELGEVLVRGRITKVIARAGLAVPDEAAQPVSTP</sequence>
<dbReference type="InterPro" id="IPR012349">
    <property type="entry name" value="Split_barrel_FMN-bd"/>
</dbReference>
<dbReference type="GO" id="GO:0016627">
    <property type="term" value="F:oxidoreductase activity, acting on the CH-CH group of donors"/>
    <property type="evidence" value="ECO:0007669"/>
    <property type="project" value="TreeGrafter"/>
</dbReference>
<dbReference type="NCBIfam" id="TIGR03618">
    <property type="entry name" value="Rv1155_F420"/>
    <property type="match status" value="1"/>
</dbReference>
<dbReference type="SUPFAM" id="SSF50475">
    <property type="entry name" value="FMN-binding split barrel"/>
    <property type="match status" value="1"/>
</dbReference>
<dbReference type="InterPro" id="IPR052019">
    <property type="entry name" value="F420H2_bilvrd_red/Heme_oxyg"/>
</dbReference>
<dbReference type="InterPro" id="IPR019920">
    <property type="entry name" value="F420-binding_dom_put"/>
</dbReference>
<accession>A0A2P8HD26</accession>
<organism evidence="3 4">
    <name type="scientific">Saccharothrix carnea</name>
    <dbReference type="NCBI Taxonomy" id="1280637"/>
    <lineage>
        <taxon>Bacteria</taxon>
        <taxon>Bacillati</taxon>
        <taxon>Actinomycetota</taxon>
        <taxon>Actinomycetes</taxon>
        <taxon>Pseudonocardiales</taxon>
        <taxon>Pseudonocardiaceae</taxon>
        <taxon>Saccharothrix</taxon>
    </lineage>
</organism>
<dbReference type="GO" id="GO:0070967">
    <property type="term" value="F:coenzyme F420 binding"/>
    <property type="evidence" value="ECO:0007669"/>
    <property type="project" value="TreeGrafter"/>
</dbReference>
<dbReference type="Proteomes" id="UP000241118">
    <property type="component" value="Unassembled WGS sequence"/>
</dbReference>
<dbReference type="EMBL" id="PYAX01000029">
    <property type="protein sequence ID" value="PSL44108.1"/>
    <property type="molecule type" value="Genomic_DNA"/>
</dbReference>
<feature type="domain" description="Pyridoxamine 5'-phosphate oxidase N-terminal" evidence="2">
    <location>
        <begin position="7"/>
        <end position="121"/>
    </location>
</feature>
<evidence type="ECO:0000313" key="4">
    <source>
        <dbReference type="Proteomes" id="UP000241118"/>
    </source>
</evidence>
<dbReference type="PANTHER" id="PTHR35176:SF1">
    <property type="entry name" value="F420H(2)-DEPENDENT BILIVERDIN REDUCTASE"/>
    <property type="match status" value="1"/>
</dbReference>
<evidence type="ECO:0000256" key="1">
    <source>
        <dbReference type="ARBA" id="ARBA00023002"/>
    </source>
</evidence>
<proteinExistence type="predicted"/>
<keyword evidence="4" id="KW-1185">Reference proteome</keyword>
<keyword evidence="1" id="KW-0560">Oxidoreductase</keyword>
<dbReference type="AlphaFoldDB" id="A0A2P8HD26"/>
<reference evidence="3 4" key="1">
    <citation type="submission" date="2018-03" db="EMBL/GenBank/DDBJ databases">
        <title>Genomic Encyclopedia of Type Strains, Phase III (KMG-III): the genomes of soil and plant-associated and newly described type strains.</title>
        <authorList>
            <person name="Whitman W."/>
        </authorList>
    </citation>
    <scope>NUCLEOTIDE SEQUENCE [LARGE SCALE GENOMIC DNA]</scope>
    <source>
        <strain evidence="3 4">CGMCC 4.7097</strain>
    </source>
</reference>
<protein>
    <submittedName>
        <fullName evidence="3">PPOX class probable F420-dependent enzyme</fullName>
    </submittedName>
</protein>
<dbReference type="Pfam" id="PF01243">
    <property type="entry name" value="PNPOx_N"/>
    <property type="match status" value="1"/>
</dbReference>
<dbReference type="Gene3D" id="2.30.110.10">
    <property type="entry name" value="Electron Transport, Fmn-binding Protein, Chain A"/>
    <property type="match status" value="1"/>
</dbReference>
<evidence type="ECO:0000313" key="3">
    <source>
        <dbReference type="EMBL" id="PSL44108.1"/>
    </source>
</evidence>
<comment type="caution">
    <text evidence="3">The sequence shown here is derived from an EMBL/GenBank/DDBJ whole genome shotgun (WGS) entry which is preliminary data.</text>
</comment>
<dbReference type="InterPro" id="IPR011576">
    <property type="entry name" value="Pyridox_Oxase_N"/>
</dbReference>
<evidence type="ECO:0000259" key="2">
    <source>
        <dbReference type="Pfam" id="PF01243"/>
    </source>
</evidence>
<dbReference type="PANTHER" id="PTHR35176">
    <property type="entry name" value="HEME OXYGENASE HI_0854-RELATED"/>
    <property type="match status" value="1"/>
</dbReference>
<name>A0A2P8HD26_SACCR</name>